<comment type="caution">
    <text evidence="1">The sequence shown here is derived from an EMBL/GenBank/DDBJ whole genome shotgun (WGS) entry which is preliminary data.</text>
</comment>
<dbReference type="EMBL" id="JBHSBN010000021">
    <property type="protein sequence ID" value="MFC4109154.1"/>
    <property type="molecule type" value="Genomic_DNA"/>
</dbReference>
<keyword evidence="2" id="KW-1185">Reference proteome</keyword>
<protein>
    <submittedName>
        <fullName evidence="1">Uncharacterized protein</fullName>
    </submittedName>
</protein>
<evidence type="ECO:0000313" key="1">
    <source>
        <dbReference type="EMBL" id="MFC4109154.1"/>
    </source>
</evidence>
<sequence length="172" mass="17377">MTGAVLGYDLGHRGTAEAEHWLTALRAGWSPVPGPPAALVACTHLVHGHRPRVVVTVAGADPDALPPASTTDAAAAAAAHHAAGHAGRAVWFPGVRELTGVLPVATLLAVSAIDQVAVLGGPPAGPDTLLDTRDFVRPQYCDGRLVLTATPAPGGLIAPFEVPNPTPCCAAH</sequence>
<organism evidence="1 2">
    <name type="scientific">Micromonospora zhanjiangensis</name>
    <dbReference type="NCBI Taxonomy" id="1522057"/>
    <lineage>
        <taxon>Bacteria</taxon>
        <taxon>Bacillati</taxon>
        <taxon>Actinomycetota</taxon>
        <taxon>Actinomycetes</taxon>
        <taxon>Micromonosporales</taxon>
        <taxon>Micromonosporaceae</taxon>
        <taxon>Micromonospora</taxon>
    </lineage>
</organism>
<proteinExistence type="predicted"/>
<gene>
    <name evidence="1" type="ORF">ACFOX0_24890</name>
</gene>
<name>A0ABV8KT07_9ACTN</name>
<evidence type="ECO:0000313" key="2">
    <source>
        <dbReference type="Proteomes" id="UP001595868"/>
    </source>
</evidence>
<dbReference type="Proteomes" id="UP001595868">
    <property type="component" value="Unassembled WGS sequence"/>
</dbReference>
<reference evidence="2" key="1">
    <citation type="journal article" date="2019" name="Int. J. Syst. Evol. Microbiol.">
        <title>The Global Catalogue of Microorganisms (GCM) 10K type strain sequencing project: providing services to taxonomists for standard genome sequencing and annotation.</title>
        <authorList>
            <consortium name="The Broad Institute Genomics Platform"/>
            <consortium name="The Broad Institute Genome Sequencing Center for Infectious Disease"/>
            <person name="Wu L."/>
            <person name="Ma J."/>
        </authorList>
    </citation>
    <scope>NUCLEOTIDE SEQUENCE [LARGE SCALE GENOMIC DNA]</scope>
    <source>
        <strain evidence="2">2902at01</strain>
    </source>
</reference>
<accession>A0ABV8KT07</accession>
<dbReference type="RefSeq" id="WP_377550223.1">
    <property type="nucleotide sequence ID" value="NZ_JBHSBN010000021.1"/>
</dbReference>